<dbReference type="EMBL" id="HACG01011983">
    <property type="protein sequence ID" value="CEK58848.1"/>
    <property type="molecule type" value="Transcribed_RNA"/>
</dbReference>
<accession>A0A0B6YRJ6</accession>
<feature type="non-terminal residue" evidence="2">
    <location>
        <position position="1"/>
    </location>
</feature>
<dbReference type="AlphaFoldDB" id="A0A0B6YRJ6"/>
<feature type="transmembrane region" description="Helical" evidence="1">
    <location>
        <begin position="32"/>
        <end position="51"/>
    </location>
</feature>
<gene>
    <name evidence="2" type="primary">ORF34378</name>
</gene>
<reference evidence="2" key="1">
    <citation type="submission" date="2014-12" db="EMBL/GenBank/DDBJ databases">
        <title>Insight into the proteome of Arion vulgaris.</title>
        <authorList>
            <person name="Aradska J."/>
            <person name="Bulat T."/>
            <person name="Smidak R."/>
            <person name="Sarate P."/>
            <person name="Gangsoo J."/>
            <person name="Sialana F."/>
            <person name="Bilban M."/>
            <person name="Lubec G."/>
        </authorList>
    </citation>
    <scope>NUCLEOTIDE SEQUENCE</scope>
    <source>
        <tissue evidence="2">Skin</tissue>
    </source>
</reference>
<organism evidence="2">
    <name type="scientific">Arion vulgaris</name>
    <dbReference type="NCBI Taxonomy" id="1028688"/>
    <lineage>
        <taxon>Eukaryota</taxon>
        <taxon>Metazoa</taxon>
        <taxon>Spiralia</taxon>
        <taxon>Lophotrochozoa</taxon>
        <taxon>Mollusca</taxon>
        <taxon>Gastropoda</taxon>
        <taxon>Heterobranchia</taxon>
        <taxon>Euthyneura</taxon>
        <taxon>Panpulmonata</taxon>
        <taxon>Eupulmonata</taxon>
        <taxon>Stylommatophora</taxon>
        <taxon>Helicina</taxon>
        <taxon>Arionoidea</taxon>
        <taxon>Arionidae</taxon>
        <taxon>Arion</taxon>
    </lineage>
</organism>
<feature type="non-terminal residue" evidence="2">
    <location>
        <position position="73"/>
    </location>
</feature>
<evidence type="ECO:0000256" key="1">
    <source>
        <dbReference type="SAM" id="Phobius"/>
    </source>
</evidence>
<protein>
    <submittedName>
        <fullName evidence="2">Uncharacterized protein</fullName>
    </submittedName>
</protein>
<keyword evidence="1" id="KW-0472">Membrane</keyword>
<name>A0A0B6YRJ6_9EUPU</name>
<evidence type="ECO:0000313" key="2">
    <source>
        <dbReference type="EMBL" id="CEK58848.1"/>
    </source>
</evidence>
<keyword evidence="1" id="KW-0812">Transmembrane</keyword>
<proteinExistence type="predicted"/>
<keyword evidence="1" id="KW-1133">Transmembrane helix</keyword>
<sequence>IYPRAVSLFFNSIREYYCSFTFLSDRTPTMNLHTVLYLLLTASQITSFTIIRRADRSTHLDDAIDILQRHTGE</sequence>